<dbReference type="Gene3D" id="3.90.550.10">
    <property type="entry name" value="Spore Coat Polysaccharide Biosynthesis Protein SpsA, Chain A"/>
    <property type="match status" value="1"/>
</dbReference>
<dbReference type="InterPro" id="IPR001173">
    <property type="entry name" value="Glyco_trans_2-like"/>
</dbReference>
<evidence type="ECO:0000313" key="3">
    <source>
        <dbReference type="Proteomes" id="UP000317835"/>
    </source>
</evidence>
<proteinExistence type="predicted"/>
<dbReference type="SUPFAM" id="SSF53448">
    <property type="entry name" value="Nucleotide-diphospho-sugar transferases"/>
    <property type="match status" value="1"/>
</dbReference>
<protein>
    <submittedName>
        <fullName evidence="2">Undecaprenyl-phosphate mannosyltransferase</fullName>
        <ecNumber evidence="2">2.4.1.54</ecNumber>
    </submittedName>
</protein>
<dbReference type="RefSeq" id="WP_145277899.1">
    <property type="nucleotide sequence ID" value="NZ_CP036426.1"/>
</dbReference>
<dbReference type="AlphaFoldDB" id="A0A518HDP5"/>
<organism evidence="2 3">
    <name type="scientific">Tautonia plasticadhaerens</name>
    <dbReference type="NCBI Taxonomy" id="2527974"/>
    <lineage>
        <taxon>Bacteria</taxon>
        <taxon>Pseudomonadati</taxon>
        <taxon>Planctomycetota</taxon>
        <taxon>Planctomycetia</taxon>
        <taxon>Isosphaerales</taxon>
        <taxon>Isosphaeraceae</taxon>
        <taxon>Tautonia</taxon>
    </lineage>
</organism>
<feature type="domain" description="Glycosyltransferase 2-like" evidence="1">
    <location>
        <begin position="14"/>
        <end position="175"/>
    </location>
</feature>
<dbReference type="EMBL" id="CP036426">
    <property type="protein sequence ID" value="QDV38978.1"/>
    <property type="molecule type" value="Genomic_DNA"/>
</dbReference>
<dbReference type="GO" id="GO:0047267">
    <property type="term" value="F:undecaprenyl-phosphate mannosyltransferase activity"/>
    <property type="evidence" value="ECO:0007669"/>
    <property type="project" value="UniProtKB-EC"/>
</dbReference>
<name>A0A518HDP5_9BACT</name>
<dbReference type="PANTHER" id="PTHR48090">
    <property type="entry name" value="UNDECAPRENYL-PHOSPHATE 4-DEOXY-4-FORMAMIDO-L-ARABINOSE TRANSFERASE-RELATED"/>
    <property type="match status" value="1"/>
</dbReference>
<dbReference type="PANTHER" id="PTHR48090:SF7">
    <property type="entry name" value="RFBJ PROTEIN"/>
    <property type="match status" value="1"/>
</dbReference>
<dbReference type="KEGG" id="tpla:ElP_69390"/>
<evidence type="ECO:0000259" key="1">
    <source>
        <dbReference type="Pfam" id="PF00535"/>
    </source>
</evidence>
<gene>
    <name evidence="2" type="ORF">ElP_69390</name>
</gene>
<keyword evidence="2" id="KW-0328">Glycosyltransferase</keyword>
<dbReference type="OrthoDB" id="9772170at2"/>
<dbReference type="InterPro" id="IPR050256">
    <property type="entry name" value="Glycosyltransferase_2"/>
</dbReference>
<accession>A0A518HDP5</accession>
<reference evidence="2 3" key="1">
    <citation type="submission" date="2019-02" db="EMBL/GenBank/DDBJ databases">
        <title>Deep-cultivation of Planctomycetes and their phenomic and genomic characterization uncovers novel biology.</title>
        <authorList>
            <person name="Wiegand S."/>
            <person name="Jogler M."/>
            <person name="Boedeker C."/>
            <person name="Pinto D."/>
            <person name="Vollmers J."/>
            <person name="Rivas-Marin E."/>
            <person name="Kohn T."/>
            <person name="Peeters S.H."/>
            <person name="Heuer A."/>
            <person name="Rast P."/>
            <person name="Oberbeckmann S."/>
            <person name="Bunk B."/>
            <person name="Jeske O."/>
            <person name="Meyerdierks A."/>
            <person name="Storesund J.E."/>
            <person name="Kallscheuer N."/>
            <person name="Luecker S."/>
            <person name="Lage O.M."/>
            <person name="Pohl T."/>
            <person name="Merkel B.J."/>
            <person name="Hornburger P."/>
            <person name="Mueller R.-W."/>
            <person name="Bruemmer F."/>
            <person name="Labrenz M."/>
            <person name="Spormann A.M."/>
            <person name="Op den Camp H."/>
            <person name="Overmann J."/>
            <person name="Amann R."/>
            <person name="Jetten M.S.M."/>
            <person name="Mascher T."/>
            <person name="Medema M.H."/>
            <person name="Devos D.P."/>
            <person name="Kaster A.-K."/>
            <person name="Ovreas L."/>
            <person name="Rohde M."/>
            <person name="Galperin M.Y."/>
            <person name="Jogler C."/>
        </authorList>
    </citation>
    <scope>NUCLEOTIDE SEQUENCE [LARGE SCALE GENOMIC DNA]</scope>
    <source>
        <strain evidence="2 3">ElP</strain>
    </source>
</reference>
<dbReference type="Proteomes" id="UP000317835">
    <property type="component" value="Chromosome"/>
</dbReference>
<dbReference type="Pfam" id="PF00535">
    <property type="entry name" value="Glycos_transf_2"/>
    <property type="match status" value="1"/>
</dbReference>
<keyword evidence="2" id="KW-0808">Transferase</keyword>
<dbReference type="InterPro" id="IPR029044">
    <property type="entry name" value="Nucleotide-diphossugar_trans"/>
</dbReference>
<dbReference type="EC" id="2.4.1.54" evidence="2"/>
<sequence length="254" mass="28559">MPDDLPQPDAEIDFVMPVYNEGANIERALEEIDQQVEIPKRVLVVYDFDGDDTLPVLRRLAPRYPWVEAVKNDLGKGVLNAIRAGIAATRAEVVIITMADLSDDLRVVPRMVELIRDEGHDIVAASRYMKGGRQIGGPLLKKTMSRVAGVSLYWLGALPIHDATNAFRAYRRRVLLDFPIESRGGFAYSLEITAKAHAAGRKLGEVPSTWRDRSAGESRFRLRAWLPHYLKWYGYALTHRPPRRARVADRAGST</sequence>
<keyword evidence="3" id="KW-1185">Reference proteome</keyword>
<evidence type="ECO:0000313" key="2">
    <source>
        <dbReference type="EMBL" id="QDV38978.1"/>
    </source>
</evidence>